<evidence type="ECO:0000313" key="3">
    <source>
        <dbReference type="EMBL" id="MSS15686.1"/>
    </source>
</evidence>
<dbReference type="Proteomes" id="UP000481852">
    <property type="component" value="Unassembled WGS sequence"/>
</dbReference>
<organism evidence="3 4">
    <name type="scientific">Porcincola intestinalis</name>
    <dbReference type="NCBI Taxonomy" id="2606632"/>
    <lineage>
        <taxon>Bacteria</taxon>
        <taxon>Bacillati</taxon>
        <taxon>Bacillota</taxon>
        <taxon>Clostridia</taxon>
        <taxon>Lachnospirales</taxon>
        <taxon>Lachnospiraceae</taxon>
        <taxon>Porcincola</taxon>
    </lineage>
</organism>
<dbReference type="Pfam" id="PF03432">
    <property type="entry name" value="Relaxase"/>
    <property type="match status" value="1"/>
</dbReference>
<evidence type="ECO:0000313" key="4">
    <source>
        <dbReference type="Proteomes" id="UP000481852"/>
    </source>
</evidence>
<evidence type="ECO:0000259" key="2">
    <source>
        <dbReference type="Pfam" id="PF03432"/>
    </source>
</evidence>
<dbReference type="EMBL" id="VULZ01000014">
    <property type="protein sequence ID" value="MSS15686.1"/>
    <property type="molecule type" value="Genomic_DNA"/>
</dbReference>
<gene>
    <name evidence="3" type="ORF">FYJ35_11710</name>
</gene>
<sequence>MAINKVINKSTKSHGAMKNVIQYVLQEKKVIGGYADIIGPYEPDRITYDDVYQAFLEEKKIWKKDSGRMYAHNIISFHRDEKVTPEECMEIAKKFCDQFFSGHQSLIAVHQDRDHLHIHIVTNTVSYIDGRKLHQSRADLEKQKVFTNQLCAERGLSVAEKGKHFDGAKIEEGEIRGWSKDKYHLLVNEAKKSFVADCAIAIVETLQGCTSREAFIAGMTQKGWNVTWTAKKKHITFVNGNGDKVRDTNISKTFSMNIDKENLIHEFERQNELRLAGSRSDRDQKEDGFVQYYREVESAVEGIGHAESVRNDPETGAGDTASFIRKLDDEEKAARAERDDRRAERRRQSAARESDTREAEQRIEEESIGSRSGGRIR</sequence>
<dbReference type="AlphaFoldDB" id="A0A6L5X9H6"/>
<feature type="compositionally biased region" description="Basic and acidic residues" evidence="1">
    <location>
        <begin position="325"/>
        <end position="365"/>
    </location>
</feature>
<proteinExistence type="predicted"/>
<reference evidence="3 4" key="1">
    <citation type="submission" date="2019-08" db="EMBL/GenBank/DDBJ databases">
        <title>In-depth cultivation of the pig gut microbiome towards novel bacterial diversity and tailored functional studies.</title>
        <authorList>
            <person name="Wylensek D."/>
            <person name="Hitch T.C.A."/>
            <person name="Clavel T."/>
        </authorList>
    </citation>
    <scope>NUCLEOTIDE SEQUENCE [LARGE SCALE GENOMIC DNA]</scope>
    <source>
        <strain evidence="3 4">Oil+RF-744-WCA-WT-11</strain>
    </source>
</reference>
<dbReference type="RefSeq" id="WP_154526787.1">
    <property type="nucleotide sequence ID" value="NZ_VULZ01000014.1"/>
</dbReference>
<feature type="domain" description="MobA/VirD2-like nuclease" evidence="2">
    <location>
        <begin position="47"/>
        <end position="156"/>
    </location>
</feature>
<protein>
    <submittedName>
        <fullName evidence="3">Relaxase/mobilization nuclease domain-containing protein</fullName>
    </submittedName>
</protein>
<evidence type="ECO:0000256" key="1">
    <source>
        <dbReference type="SAM" id="MobiDB-lite"/>
    </source>
</evidence>
<feature type="region of interest" description="Disordered" evidence="1">
    <location>
        <begin position="304"/>
        <end position="377"/>
    </location>
</feature>
<comment type="caution">
    <text evidence="3">The sequence shown here is derived from an EMBL/GenBank/DDBJ whole genome shotgun (WGS) entry which is preliminary data.</text>
</comment>
<keyword evidence="4" id="KW-1185">Reference proteome</keyword>
<name>A0A6L5X9H6_9FIRM</name>
<accession>A0A6L5X9H6</accession>
<dbReference type="InterPro" id="IPR005094">
    <property type="entry name" value="Endonuclease_MobA/VirD2"/>
</dbReference>